<dbReference type="EMBL" id="JTDY01001935">
    <property type="protein sequence ID" value="KOB72511.1"/>
    <property type="molecule type" value="Genomic_DNA"/>
</dbReference>
<reference evidence="1 2" key="1">
    <citation type="journal article" date="2015" name="Genome Biol. Evol.">
        <title>The genome of winter moth (Operophtera brumata) provides a genomic perspective on sexual dimorphism and phenology.</title>
        <authorList>
            <person name="Derks M.F."/>
            <person name="Smit S."/>
            <person name="Salis L."/>
            <person name="Schijlen E."/>
            <person name="Bossers A."/>
            <person name="Mateman C."/>
            <person name="Pijl A.S."/>
            <person name="de Ridder D."/>
            <person name="Groenen M.A."/>
            <person name="Visser M.E."/>
            <person name="Megens H.J."/>
        </authorList>
    </citation>
    <scope>NUCLEOTIDE SEQUENCE [LARGE SCALE GENOMIC DNA]</scope>
    <source>
        <strain evidence="1">WM2013NL</strain>
        <tissue evidence="1">Head and thorax</tissue>
    </source>
</reference>
<sequence>MDSATKVANDLLQKGKEALESAGNMKRECKLEAHDSLQGLYETVLALADSRSRHKYNLERERSRHAQEIVRAERAHSKELVVMRQSLTAELSLARADIAGTLKEAKDIRAWLGYETVEPFGEIKEMMRTMRALESKVQQEAIQSETGNASAVPQWETMEASLFKLDSHVTDVSNQLDALRRTVDGIKECSVGPATAPVTSPSHCIFPDALDESKLEGDIESLRRLLVEILDRPSYSPPSPPPPLDLTEHLRPLSDRLELVSSDLRVLRDKEPQVSALPAPSLEVELAMADVKLTLQSIKEGMSDLYTADRTLQGPSSYAQMAAKPRPPQLPNHTLIISSTDPKHTGDNVIERVRLALDLKNTGAKVDRVRKARNQKIVLSCASRDDLKLVRTQVRSCEGLSMQEPKSGNPLVCIRGVLSGYSNEEVIDMLKAQNKHLLQEVDVAKATIRVRYRKRARNPLECHPVVELSPKIWECLTRVGKVHMGIRRCPIDDQSPLVQCTRCLGYGHTKAICRAEVDICCFCGGEHTSRVCPVKEAAGPPTCSNCVKARRESYLAHTAFSEECPERQKWDSIARSRISYCC</sequence>
<dbReference type="STRING" id="104452.A0A0L7LBB4"/>
<dbReference type="AlphaFoldDB" id="A0A0L7LBB4"/>
<accession>A0A0L7LBB4</accession>
<evidence type="ECO:0000313" key="2">
    <source>
        <dbReference type="Proteomes" id="UP000037510"/>
    </source>
</evidence>
<dbReference type="Proteomes" id="UP000037510">
    <property type="component" value="Unassembled WGS sequence"/>
</dbReference>
<keyword evidence="2" id="KW-1185">Reference proteome</keyword>
<gene>
    <name evidence="1" type="ORF">OBRU01_12138</name>
</gene>
<protein>
    <submittedName>
        <fullName evidence="1">TRAS3 protein</fullName>
    </submittedName>
</protein>
<organism evidence="1 2">
    <name type="scientific">Operophtera brumata</name>
    <name type="common">Winter moth</name>
    <name type="synonym">Phalaena brumata</name>
    <dbReference type="NCBI Taxonomy" id="104452"/>
    <lineage>
        <taxon>Eukaryota</taxon>
        <taxon>Metazoa</taxon>
        <taxon>Ecdysozoa</taxon>
        <taxon>Arthropoda</taxon>
        <taxon>Hexapoda</taxon>
        <taxon>Insecta</taxon>
        <taxon>Pterygota</taxon>
        <taxon>Neoptera</taxon>
        <taxon>Endopterygota</taxon>
        <taxon>Lepidoptera</taxon>
        <taxon>Glossata</taxon>
        <taxon>Ditrysia</taxon>
        <taxon>Geometroidea</taxon>
        <taxon>Geometridae</taxon>
        <taxon>Larentiinae</taxon>
        <taxon>Operophtera</taxon>
    </lineage>
</organism>
<comment type="caution">
    <text evidence="1">The sequence shown here is derived from an EMBL/GenBank/DDBJ whole genome shotgun (WGS) entry which is preliminary data.</text>
</comment>
<evidence type="ECO:0000313" key="1">
    <source>
        <dbReference type="EMBL" id="KOB72511.1"/>
    </source>
</evidence>
<name>A0A0L7LBB4_OPEBR</name>
<proteinExistence type="predicted"/>